<sequence>MTVSNSNCSVLVLGGVGFIGRHFVHHLVQNGLASYIRVVDKALPQTTYLSESHKASFEKVEFKQSNLIHPAAIATCFEREDGSSFDYVFNFAGETKYSQVAEVYQERIFHLSVNCAKEAAKRKVKVFVELSTAEIYDSDNSASSETSKIKPWTIIAKNKYKAEEELKKIPGLNLVILRPVVVYGPDALLGLTPRLIIGRIYQHLNEEMKLLWSKDVKLNTVHVDDVARACWHVATWYETRKTTGVPIFNLADKEDTDQETINRHLRSLFGIQTGYYGSVVSSFAKLNLDYVMEDVNEKHLAPWADLLKSSDIRVTPLSPYLDEELLYNNALSVDGTKIERETNFSYTVPTLTQAKLREIIDGYKALKVWPTDVPA</sequence>
<evidence type="ECO:0000259" key="1">
    <source>
        <dbReference type="Pfam" id="PF01370"/>
    </source>
</evidence>
<proteinExistence type="predicted"/>
<evidence type="ECO:0000313" key="2">
    <source>
        <dbReference type="EMBL" id="OAD67497.1"/>
    </source>
</evidence>
<dbReference type="OrthoDB" id="16464at2759"/>
<dbReference type="VEuPathDB" id="FungiDB:PHYBLDRAFT_136829"/>
<dbReference type="InterPro" id="IPR001509">
    <property type="entry name" value="Epimerase_deHydtase"/>
</dbReference>
<accession>A0A167K8U0</accession>
<gene>
    <name evidence="2" type="ORF">PHYBLDRAFT_136829</name>
</gene>
<evidence type="ECO:0000313" key="3">
    <source>
        <dbReference type="Proteomes" id="UP000077315"/>
    </source>
</evidence>
<organism evidence="2 3">
    <name type="scientific">Phycomyces blakesleeanus (strain ATCC 8743b / DSM 1359 / FGSC 10004 / NBRC 33097 / NRRL 1555)</name>
    <dbReference type="NCBI Taxonomy" id="763407"/>
    <lineage>
        <taxon>Eukaryota</taxon>
        <taxon>Fungi</taxon>
        <taxon>Fungi incertae sedis</taxon>
        <taxon>Mucoromycota</taxon>
        <taxon>Mucoromycotina</taxon>
        <taxon>Mucoromycetes</taxon>
        <taxon>Mucorales</taxon>
        <taxon>Phycomycetaceae</taxon>
        <taxon>Phycomyces</taxon>
    </lineage>
</organism>
<dbReference type="RefSeq" id="XP_018285537.1">
    <property type="nucleotide sequence ID" value="XM_018429814.1"/>
</dbReference>
<reference evidence="3" key="1">
    <citation type="submission" date="2015-06" db="EMBL/GenBank/DDBJ databases">
        <title>Expansion of signal transduction pathways in fungi by whole-genome duplication.</title>
        <authorList>
            <consortium name="DOE Joint Genome Institute"/>
            <person name="Corrochano L.M."/>
            <person name="Kuo A."/>
            <person name="Marcet-Houben M."/>
            <person name="Polaino S."/>
            <person name="Salamov A."/>
            <person name="Villalobos J.M."/>
            <person name="Alvarez M.I."/>
            <person name="Avalos J."/>
            <person name="Benito E.P."/>
            <person name="Benoit I."/>
            <person name="Burger G."/>
            <person name="Camino L.P."/>
            <person name="Canovas D."/>
            <person name="Cerda-Olmedo E."/>
            <person name="Cheng J.-F."/>
            <person name="Dominguez A."/>
            <person name="Elias M."/>
            <person name="Eslava A.P."/>
            <person name="Glaser F."/>
            <person name="Grimwood J."/>
            <person name="Gutierrez G."/>
            <person name="Heitman J."/>
            <person name="Henrissat B."/>
            <person name="Iturriaga E.A."/>
            <person name="Lang B.F."/>
            <person name="Lavin J.L."/>
            <person name="Lee S."/>
            <person name="Li W."/>
            <person name="Lindquist E."/>
            <person name="Lopez-Garcia S."/>
            <person name="Luque E.M."/>
            <person name="Marcos A.T."/>
            <person name="Martin J."/>
            <person name="McCluskey K."/>
            <person name="Medina H.R."/>
            <person name="Miralles-Duran A."/>
            <person name="Miyazaki A."/>
            <person name="Munoz-Torres E."/>
            <person name="Oguiza J.A."/>
            <person name="Ohm R."/>
            <person name="Olmedo M."/>
            <person name="Orejas M."/>
            <person name="Ortiz-Castellanos L."/>
            <person name="Pisabarro A.G."/>
            <person name="Rodriguez-Romero J."/>
            <person name="Ruiz-Herrera J."/>
            <person name="Ruiz-Vazquez R."/>
            <person name="Sanz C."/>
            <person name="Schackwitz W."/>
            <person name="Schmutz J."/>
            <person name="Shahriari M."/>
            <person name="Shelest E."/>
            <person name="Silva-Franco F."/>
            <person name="Soanes D."/>
            <person name="Syed K."/>
            <person name="Tagua V.G."/>
            <person name="Talbot N.J."/>
            <person name="Thon M."/>
            <person name="De vries R.P."/>
            <person name="Wiebenga A."/>
            <person name="Yadav J.S."/>
            <person name="Braun E.L."/>
            <person name="Baker S."/>
            <person name="Garre V."/>
            <person name="Horwitz B."/>
            <person name="Torres-Martinez S."/>
            <person name="Idnurm A."/>
            <person name="Herrera-Estrella A."/>
            <person name="Gabaldon T."/>
            <person name="Grigoriev I.V."/>
        </authorList>
    </citation>
    <scope>NUCLEOTIDE SEQUENCE [LARGE SCALE GENOMIC DNA]</scope>
    <source>
        <strain evidence="3">NRRL 1555(-)</strain>
    </source>
</reference>
<dbReference type="Pfam" id="PF01370">
    <property type="entry name" value="Epimerase"/>
    <property type="match status" value="1"/>
</dbReference>
<dbReference type="EMBL" id="KV440999">
    <property type="protein sequence ID" value="OAD67497.1"/>
    <property type="molecule type" value="Genomic_DNA"/>
</dbReference>
<dbReference type="Gene3D" id="3.40.50.720">
    <property type="entry name" value="NAD(P)-binding Rossmann-like Domain"/>
    <property type="match status" value="1"/>
</dbReference>
<dbReference type="PANTHER" id="PTHR43245">
    <property type="entry name" value="BIFUNCTIONAL POLYMYXIN RESISTANCE PROTEIN ARNA"/>
    <property type="match status" value="1"/>
</dbReference>
<dbReference type="InterPro" id="IPR050177">
    <property type="entry name" value="Lipid_A_modif_metabolic_enz"/>
</dbReference>
<dbReference type="SUPFAM" id="SSF51735">
    <property type="entry name" value="NAD(P)-binding Rossmann-fold domains"/>
    <property type="match status" value="1"/>
</dbReference>
<dbReference type="AlphaFoldDB" id="A0A167K8U0"/>
<dbReference type="Proteomes" id="UP000077315">
    <property type="component" value="Unassembled WGS sequence"/>
</dbReference>
<dbReference type="GeneID" id="28990720"/>
<name>A0A167K8U0_PHYB8</name>
<dbReference type="InParanoid" id="A0A167K8U0"/>
<keyword evidence="3" id="KW-1185">Reference proteome</keyword>
<dbReference type="PANTHER" id="PTHR43245:SF11">
    <property type="entry name" value="LD23561P"/>
    <property type="match status" value="1"/>
</dbReference>
<dbReference type="InterPro" id="IPR036291">
    <property type="entry name" value="NAD(P)-bd_dom_sf"/>
</dbReference>
<feature type="domain" description="NAD-dependent epimerase/dehydratase" evidence="1">
    <location>
        <begin position="10"/>
        <end position="242"/>
    </location>
</feature>
<protein>
    <recommendedName>
        <fullName evidence="1">NAD-dependent epimerase/dehydratase domain-containing protein</fullName>
    </recommendedName>
</protein>
<dbReference type="STRING" id="763407.A0A167K8U0"/>